<dbReference type="RefSeq" id="WP_208691206.1">
    <property type="nucleotide sequence ID" value="NZ_CP022198.1"/>
</dbReference>
<feature type="region of interest" description="Disordered" evidence="1">
    <location>
        <begin position="90"/>
        <end position="115"/>
    </location>
</feature>
<evidence type="ECO:0000313" key="3">
    <source>
        <dbReference type="EMBL" id="AXA66977.1"/>
    </source>
</evidence>
<evidence type="ECO:0000313" key="4">
    <source>
        <dbReference type="Proteomes" id="UP000250579"/>
    </source>
</evidence>
<proteinExistence type="predicted"/>
<gene>
    <name evidence="3" type="ORF">CE139_14530</name>
</gene>
<dbReference type="EMBL" id="CP022198">
    <property type="protein sequence ID" value="AXA66977.1"/>
    <property type="molecule type" value="Genomic_DNA"/>
</dbReference>
<evidence type="ECO:0000259" key="2">
    <source>
        <dbReference type="SMART" id="SM00834"/>
    </source>
</evidence>
<protein>
    <submittedName>
        <fullName evidence="3">FmdB family transcriptional regulator</fullName>
    </submittedName>
</protein>
<dbReference type="InterPro" id="IPR013429">
    <property type="entry name" value="Regulatory_FmdB_Zinc_ribbon"/>
</dbReference>
<feature type="domain" description="Putative regulatory protein FmdB zinc ribbon" evidence="2">
    <location>
        <begin position="1"/>
        <end position="42"/>
    </location>
</feature>
<sequence length="115" mass="12278">MPIYEYDCPDCGDFTLLRPMAQRDDPCNCPACAAPSPRVILSAPGLATLAGGARHAHETNERSRHAPQSLAEYQAKRGHGAGCSCCAPSKPVARSKGNPHGLKTSPSNRPWMISH</sequence>
<evidence type="ECO:0000256" key="1">
    <source>
        <dbReference type="SAM" id="MobiDB-lite"/>
    </source>
</evidence>
<dbReference type="NCBIfam" id="TIGR02605">
    <property type="entry name" value="CxxC_CxxC_SSSS"/>
    <property type="match status" value="1"/>
</dbReference>
<dbReference type="Pfam" id="PF09723">
    <property type="entry name" value="Zn_ribbon_8"/>
    <property type="match status" value="1"/>
</dbReference>
<reference evidence="3 4" key="1">
    <citation type="submission" date="2017-06" db="EMBL/GenBank/DDBJ databases">
        <title>Evolution towards high GC content and high-temperature stress adaptation in endophytic Pseudomonas oryzihabitans impacted its plant-growth promoting traits.</title>
        <authorList>
            <person name="Nascimento F.X."/>
        </authorList>
    </citation>
    <scope>NUCLEOTIDE SEQUENCE [LARGE SCALE GENOMIC DNA]</scope>
    <source>
        <strain evidence="3 4">MS8</strain>
    </source>
</reference>
<dbReference type="AlphaFoldDB" id="A0A2Z5A8Q9"/>
<dbReference type="SMART" id="SM00834">
    <property type="entry name" value="CxxC_CXXC_SSSS"/>
    <property type="match status" value="1"/>
</dbReference>
<dbReference type="Proteomes" id="UP000250579">
    <property type="component" value="Chromosome"/>
</dbReference>
<name>A0A2Z5A8Q9_9PSED</name>
<organism evidence="3 4">
    <name type="scientific">Pseudomonas oryzihabitans</name>
    <dbReference type="NCBI Taxonomy" id="47885"/>
    <lineage>
        <taxon>Bacteria</taxon>
        <taxon>Pseudomonadati</taxon>
        <taxon>Pseudomonadota</taxon>
        <taxon>Gammaproteobacteria</taxon>
        <taxon>Pseudomonadales</taxon>
        <taxon>Pseudomonadaceae</taxon>
        <taxon>Pseudomonas</taxon>
    </lineage>
</organism>
<accession>A0A2Z5A8Q9</accession>